<protein>
    <submittedName>
        <fullName evidence="5">Complex I subunit 5 family protein</fullName>
    </submittedName>
</protein>
<feature type="transmembrane region" description="Helical" evidence="3">
    <location>
        <begin position="6"/>
        <end position="24"/>
    </location>
</feature>
<feature type="transmembrane region" description="Helical" evidence="3">
    <location>
        <begin position="386"/>
        <end position="405"/>
    </location>
</feature>
<feature type="transmembrane region" description="Helical" evidence="3">
    <location>
        <begin position="260"/>
        <end position="280"/>
    </location>
</feature>
<feature type="transmembrane region" description="Helical" evidence="3">
    <location>
        <begin position="200"/>
        <end position="222"/>
    </location>
</feature>
<keyword evidence="2 3" id="KW-0812">Transmembrane</keyword>
<feature type="transmembrane region" description="Helical" evidence="3">
    <location>
        <begin position="301"/>
        <end position="321"/>
    </location>
</feature>
<feature type="transmembrane region" description="Helical" evidence="3">
    <location>
        <begin position="327"/>
        <end position="344"/>
    </location>
</feature>
<comment type="subcellular location">
    <subcellularLocation>
        <location evidence="1">Endomembrane system</location>
        <topology evidence="1">Multi-pass membrane protein</topology>
    </subcellularLocation>
    <subcellularLocation>
        <location evidence="2">Membrane</location>
        <topology evidence="2">Multi-pass membrane protein</topology>
    </subcellularLocation>
</comment>
<evidence type="ECO:0000313" key="6">
    <source>
        <dbReference type="Proteomes" id="UP001529369"/>
    </source>
</evidence>
<evidence type="ECO:0000256" key="1">
    <source>
        <dbReference type="ARBA" id="ARBA00004127"/>
    </source>
</evidence>
<feature type="transmembrane region" description="Helical" evidence="3">
    <location>
        <begin position="31"/>
        <end position="50"/>
    </location>
</feature>
<evidence type="ECO:0000313" key="5">
    <source>
        <dbReference type="EMBL" id="MDN3568979.1"/>
    </source>
</evidence>
<sequence length="545" mass="54975">MTGSQYLLLASFGAPLGLLIACLWEAPRRRLPGLLWLAPLPALAAALLAADGPPLVLDPARLRFTLALDAPSALLLGAVALLWSAAGAYAHGYLGGKPGARRFALWWLVTLSGSLGVFVAADLVSFYLAFALVSLPAFGLIVQDGTPRARRAGEVTLLLAVLGEVALLLGFALLGDAVPGPSLAIADALAALPDSPARSMVVGLLVAGFGLKAGLVPLHVWLPLAHPAAPMPASAVLSGAIVKAGIIGLLRFLPPDAADWGGVLAGLGLATAFWGVGCGITQDNPKTVLAYSTVSQMGVTVAALGMGLALAVPGTAMAVAFYAAHHVLAKGALFLAVGVGAVLGGARRRTLVLLPALVLALGFGGMPGTGGALAKAAVKPQLGDGLPGLLAALSAMGSTLLMLHFTRRLAAVRPAAARSVPILAPVLLAAWLGMAAAALLLPWALYRPLGLGNPWDVLGKDLAMALWPVLAGALLAIALARWGGRLPRVPEGDLLVLTGRAGGLGEAIGAAVARLEAALRAWPVAGMALLALILALFGTMLAAAR</sequence>
<dbReference type="InterPro" id="IPR001750">
    <property type="entry name" value="ND/Mrp_TM"/>
</dbReference>
<dbReference type="Pfam" id="PF00361">
    <property type="entry name" value="Proton_antipo_M"/>
    <property type="match status" value="1"/>
</dbReference>
<keyword evidence="6" id="KW-1185">Reference proteome</keyword>
<feature type="transmembrane region" description="Helical" evidence="3">
    <location>
        <begin position="426"/>
        <end position="445"/>
    </location>
</feature>
<dbReference type="RefSeq" id="WP_290321100.1">
    <property type="nucleotide sequence ID" value="NZ_JAUFPN010000313.1"/>
</dbReference>
<feature type="transmembrane region" description="Helical" evidence="3">
    <location>
        <begin position="126"/>
        <end position="143"/>
    </location>
</feature>
<feature type="transmembrane region" description="Helical" evidence="3">
    <location>
        <begin position="70"/>
        <end position="91"/>
    </location>
</feature>
<accession>A0ABT8AHX3</accession>
<dbReference type="PANTHER" id="PTHR43373">
    <property type="entry name" value="NA(+)/H(+) ANTIPORTER SUBUNIT"/>
    <property type="match status" value="1"/>
</dbReference>
<evidence type="ECO:0000256" key="3">
    <source>
        <dbReference type="SAM" id="Phobius"/>
    </source>
</evidence>
<feature type="transmembrane region" description="Helical" evidence="3">
    <location>
        <begin position="465"/>
        <end position="482"/>
    </location>
</feature>
<dbReference type="PANTHER" id="PTHR43373:SF1">
    <property type="entry name" value="NA(+)_H(+) ANTIPORTER SUBUNIT A"/>
    <property type="match status" value="1"/>
</dbReference>
<organism evidence="5 6">
    <name type="scientific">Paeniroseomonas aquatica</name>
    <dbReference type="NCBI Taxonomy" id="373043"/>
    <lineage>
        <taxon>Bacteria</taxon>
        <taxon>Pseudomonadati</taxon>
        <taxon>Pseudomonadota</taxon>
        <taxon>Alphaproteobacteria</taxon>
        <taxon>Acetobacterales</taxon>
        <taxon>Acetobacteraceae</taxon>
        <taxon>Paeniroseomonas</taxon>
    </lineage>
</organism>
<feature type="transmembrane region" description="Helical" evidence="3">
    <location>
        <begin position="234"/>
        <end position="254"/>
    </location>
</feature>
<keyword evidence="3" id="KW-0472">Membrane</keyword>
<feature type="transmembrane region" description="Helical" evidence="3">
    <location>
        <begin position="103"/>
        <end position="120"/>
    </location>
</feature>
<feature type="transmembrane region" description="Helical" evidence="3">
    <location>
        <begin position="351"/>
        <end position="374"/>
    </location>
</feature>
<evidence type="ECO:0000259" key="4">
    <source>
        <dbReference type="Pfam" id="PF00361"/>
    </source>
</evidence>
<keyword evidence="3" id="KW-1133">Transmembrane helix</keyword>
<comment type="caution">
    <text evidence="5">The sequence shown here is derived from an EMBL/GenBank/DDBJ whole genome shotgun (WGS) entry which is preliminary data.</text>
</comment>
<dbReference type="EMBL" id="JAUFPN010000313">
    <property type="protein sequence ID" value="MDN3568979.1"/>
    <property type="molecule type" value="Genomic_DNA"/>
</dbReference>
<proteinExistence type="predicted"/>
<name>A0ABT8AHX3_9PROT</name>
<feature type="domain" description="NADH:quinone oxidoreductase/Mrp antiporter transmembrane" evidence="4">
    <location>
        <begin position="120"/>
        <end position="338"/>
    </location>
</feature>
<dbReference type="InterPro" id="IPR050616">
    <property type="entry name" value="CPA3_Na-H_Antiporter_A"/>
</dbReference>
<dbReference type="Proteomes" id="UP001529369">
    <property type="component" value="Unassembled WGS sequence"/>
</dbReference>
<reference evidence="6" key="1">
    <citation type="journal article" date="2019" name="Int. J. Syst. Evol. Microbiol.">
        <title>The Global Catalogue of Microorganisms (GCM) 10K type strain sequencing project: providing services to taxonomists for standard genome sequencing and annotation.</title>
        <authorList>
            <consortium name="The Broad Institute Genomics Platform"/>
            <consortium name="The Broad Institute Genome Sequencing Center for Infectious Disease"/>
            <person name="Wu L."/>
            <person name="Ma J."/>
        </authorList>
    </citation>
    <scope>NUCLEOTIDE SEQUENCE [LARGE SCALE GENOMIC DNA]</scope>
    <source>
        <strain evidence="6">CECT 7131</strain>
    </source>
</reference>
<feature type="transmembrane region" description="Helical" evidence="3">
    <location>
        <begin position="155"/>
        <end position="174"/>
    </location>
</feature>
<feature type="transmembrane region" description="Helical" evidence="3">
    <location>
        <begin position="521"/>
        <end position="544"/>
    </location>
</feature>
<evidence type="ECO:0000256" key="2">
    <source>
        <dbReference type="RuleBase" id="RU000320"/>
    </source>
</evidence>
<gene>
    <name evidence="5" type="ORF">QWZ14_31765</name>
</gene>